<feature type="domain" description="Xylanolytic transcriptional activator regulatory" evidence="6">
    <location>
        <begin position="312"/>
        <end position="384"/>
    </location>
</feature>
<evidence type="ECO:0000313" key="7">
    <source>
        <dbReference type="EMBL" id="KAF3036325.1"/>
    </source>
</evidence>
<dbReference type="EMBL" id="SWKV01000051">
    <property type="protein sequence ID" value="KAF3036325.1"/>
    <property type="molecule type" value="Genomic_DNA"/>
</dbReference>
<dbReference type="Proteomes" id="UP000758155">
    <property type="component" value="Unassembled WGS sequence"/>
</dbReference>
<dbReference type="GO" id="GO:0008270">
    <property type="term" value="F:zinc ion binding"/>
    <property type="evidence" value="ECO:0007669"/>
    <property type="project" value="InterPro"/>
</dbReference>
<dbReference type="GO" id="GO:0006351">
    <property type="term" value="P:DNA-templated transcription"/>
    <property type="evidence" value="ECO:0007669"/>
    <property type="project" value="InterPro"/>
</dbReference>
<evidence type="ECO:0000256" key="1">
    <source>
        <dbReference type="ARBA" id="ARBA00023015"/>
    </source>
</evidence>
<keyword evidence="3" id="KW-0804">Transcription</keyword>
<dbReference type="GO" id="GO:0000981">
    <property type="term" value="F:DNA-binding transcription factor activity, RNA polymerase II-specific"/>
    <property type="evidence" value="ECO:0007669"/>
    <property type="project" value="TreeGrafter"/>
</dbReference>
<evidence type="ECO:0000313" key="8">
    <source>
        <dbReference type="Proteomes" id="UP000758155"/>
    </source>
</evidence>
<dbReference type="GO" id="GO:0000978">
    <property type="term" value="F:RNA polymerase II cis-regulatory region sequence-specific DNA binding"/>
    <property type="evidence" value="ECO:0007669"/>
    <property type="project" value="TreeGrafter"/>
</dbReference>
<organism evidence="7 8">
    <name type="scientific">Didymella heteroderae</name>
    <dbReference type="NCBI Taxonomy" id="1769908"/>
    <lineage>
        <taxon>Eukaryota</taxon>
        <taxon>Fungi</taxon>
        <taxon>Dikarya</taxon>
        <taxon>Ascomycota</taxon>
        <taxon>Pezizomycotina</taxon>
        <taxon>Dothideomycetes</taxon>
        <taxon>Pleosporomycetidae</taxon>
        <taxon>Pleosporales</taxon>
        <taxon>Pleosporineae</taxon>
        <taxon>Didymellaceae</taxon>
        <taxon>Didymella</taxon>
    </lineage>
</organism>
<dbReference type="GO" id="GO:0005634">
    <property type="term" value="C:nucleus"/>
    <property type="evidence" value="ECO:0007669"/>
    <property type="project" value="TreeGrafter"/>
</dbReference>
<keyword evidence="1" id="KW-0805">Transcription regulation</keyword>
<protein>
    <recommendedName>
        <fullName evidence="6">Xylanolytic transcriptional activator regulatory domain-containing protein</fullName>
    </recommendedName>
</protein>
<dbReference type="OrthoDB" id="2571985at2759"/>
<dbReference type="PANTHER" id="PTHR47424:SF3">
    <property type="entry name" value="REGULATORY PROTEIN GAL4"/>
    <property type="match status" value="1"/>
</dbReference>
<dbReference type="PANTHER" id="PTHR47424">
    <property type="entry name" value="REGULATORY PROTEIN GAL4"/>
    <property type="match status" value="1"/>
</dbReference>
<dbReference type="GO" id="GO:0000435">
    <property type="term" value="P:positive regulation of transcription from RNA polymerase II promoter by galactose"/>
    <property type="evidence" value="ECO:0007669"/>
    <property type="project" value="TreeGrafter"/>
</dbReference>
<keyword evidence="2" id="KW-0238">DNA-binding</keyword>
<name>A0A9P4WMS4_9PLEO</name>
<evidence type="ECO:0000256" key="3">
    <source>
        <dbReference type="ARBA" id="ARBA00023163"/>
    </source>
</evidence>
<dbReference type="AlphaFoldDB" id="A0A9P4WMS4"/>
<keyword evidence="4" id="KW-0539">Nucleus</keyword>
<evidence type="ECO:0000256" key="2">
    <source>
        <dbReference type="ARBA" id="ARBA00023125"/>
    </source>
</evidence>
<dbReference type="Pfam" id="PF04082">
    <property type="entry name" value="Fungal_trans"/>
    <property type="match status" value="1"/>
</dbReference>
<evidence type="ECO:0000256" key="4">
    <source>
        <dbReference type="ARBA" id="ARBA00023242"/>
    </source>
</evidence>
<evidence type="ECO:0000256" key="5">
    <source>
        <dbReference type="SAM" id="Coils"/>
    </source>
</evidence>
<evidence type="ECO:0000259" key="6">
    <source>
        <dbReference type="SMART" id="SM00906"/>
    </source>
</evidence>
<dbReference type="InterPro" id="IPR051127">
    <property type="entry name" value="Fungal_SecMet_Regulators"/>
</dbReference>
<keyword evidence="8" id="KW-1185">Reference proteome</keyword>
<dbReference type="SMART" id="SM00906">
    <property type="entry name" value="Fungal_trans"/>
    <property type="match status" value="1"/>
</dbReference>
<gene>
    <name evidence="7" type="ORF">E8E12_006155</name>
</gene>
<feature type="coiled-coil region" evidence="5">
    <location>
        <begin position="44"/>
        <end position="71"/>
    </location>
</feature>
<keyword evidence="5" id="KW-0175">Coiled coil</keyword>
<accession>A0A9P4WMS4</accession>
<reference evidence="7" key="1">
    <citation type="submission" date="2019-04" db="EMBL/GenBank/DDBJ databases">
        <title>Sequencing of skin fungus with MAO and IRED activity.</title>
        <authorList>
            <person name="Marsaioli A.J."/>
            <person name="Bonatto J.M.C."/>
            <person name="Reis Junior O."/>
        </authorList>
    </citation>
    <scope>NUCLEOTIDE SEQUENCE</scope>
    <source>
        <strain evidence="7">28M1</strain>
    </source>
</reference>
<sequence length="740" mass="83408">MEAPTPSIKLTSYECNGLQPCEQCSKRKLHCNFAIAPLPALGGNDALAEKLDLVLARLENIEQRLDQRRNSDGPDAAVRNQSTLTAKPQLLALHPQTRGIVKLNQQTGCFEYYGRTSTFQIASALGKRFEERDEAVPESATSKKRCLDLAESPPDSPSILAKTLDLDELTSFCDYIVPPHALRGDRRLQVHIADRHLENFFRTIHIFVPILDKTRFKEKYNSLRKIFGDKRLVFATTEDPNRPQFVCLLYAILALGALYEDDQDDSPVWASWYFAEAQSMLGRLLDASNLELTQAATFLGAYAQHAIKPNLAYNLNGIAARLAYSIGLNMESMHRSLGFDKEEARRTWAIIYIQEVELSLDAGRPMSIRSSDMDMNYPTVQLPASDQSRTDAAQVVFITHLANISKIVRNILKLSGVHEERPILLLEERESLRQQLNRWRDSLPNYLSIESIGCEGDDGENDKASFLHDWRARQQSSLRIHYNLANIILLRGSLYVQKEIDPAAADCPLMALHRKTCMDAARDMITHIHRSFEIAPGLGRWSYYCFYCLQATLVLLPQTTDTVASDDLMCRRAVEVFEQIKLKASQRCAEVVRQYLRRRATSRHKRQKHDDRNIEAVDRYSISLMHASVGPSLALQHTGYPHPVGQMAGDPAQEHNRTLVSGQDCDANAAIGFSLDDASASRPSISPNALQTEMYGALYSVHPSDNFYLGYQPFLFGAGNLANDISENDDSDWPQFWNNV</sequence>
<dbReference type="CDD" id="cd12148">
    <property type="entry name" value="fungal_TF_MHR"/>
    <property type="match status" value="1"/>
</dbReference>
<proteinExistence type="predicted"/>
<dbReference type="InterPro" id="IPR007219">
    <property type="entry name" value="XnlR_reg_dom"/>
</dbReference>
<comment type="caution">
    <text evidence="7">The sequence shown here is derived from an EMBL/GenBank/DDBJ whole genome shotgun (WGS) entry which is preliminary data.</text>
</comment>